<comment type="caution">
    <text evidence="2">The sequence shown here is derived from an EMBL/GenBank/DDBJ whole genome shotgun (WGS) entry which is preliminary data.</text>
</comment>
<dbReference type="Gene3D" id="3.40.960.10">
    <property type="entry name" value="VSR Endonuclease"/>
    <property type="match status" value="1"/>
</dbReference>
<accession>A0ABW2GV72</accession>
<dbReference type="Pfam" id="PF04480">
    <property type="entry name" value="DUF559"/>
    <property type="match status" value="1"/>
</dbReference>
<dbReference type="InterPro" id="IPR011335">
    <property type="entry name" value="Restrct_endonuc-II-like"/>
</dbReference>
<evidence type="ECO:0000313" key="3">
    <source>
        <dbReference type="Proteomes" id="UP001596392"/>
    </source>
</evidence>
<sequence length="311" mass="34594">MTGSGDHARLDALAARQAGLFTRGDAKACGFSDDQVRRRLRRRDWQAVLGQVMTRAGRTGTPLLRDRAALLAVPDAVLAGPSAARRYGLDVPGLRTSLIVAPERRVRLPGVLVRRELLDPADLVLIEGVLLTSPERTVVDCVRELSPDQADLVIDRALQRRLITFDGFVARVQAMVGQHGIRRLVSAVSRHAHGARSVAERLLVQGLRRARIEGWRADVPVHDAEGLIGVVDFGFLEIRLAVEVDGRAWHSAGDRFQHDRERQNRLVRAGWTVLRFTWRDLTEDMGGVIRQITAVRRRLARTTSPPRTGPR</sequence>
<evidence type="ECO:0000313" key="2">
    <source>
        <dbReference type="EMBL" id="MFC7243476.1"/>
    </source>
</evidence>
<protein>
    <submittedName>
        <fullName evidence="2">DUF559 domain-containing protein</fullName>
    </submittedName>
</protein>
<dbReference type="Proteomes" id="UP001596392">
    <property type="component" value="Unassembled WGS sequence"/>
</dbReference>
<gene>
    <name evidence="2" type="ORF">ACFQO7_13410</name>
</gene>
<reference evidence="3" key="1">
    <citation type="journal article" date="2019" name="Int. J. Syst. Evol. Microbiol.">
        <title>The Global Catalogue of Microorganisms (GCM) 10K type strain sequencing project: providing services to taxonomists for standard genome sequencing and annotation.</title>
        <authorList>
            <consortium name="The Broad Institute Genomics Platform"/>
            <consortium name="The Broad Institute Genome Sequencing Center for Infectious Disease"/>
            <person name="Wu L."/>
            <person name="Ma J."/>
        </authorList>
    </citation>
    <scope>NUCLEOTIDE SEQUENCE [LARGE SCALE GENOMIC DNA]</scope>
    <source>
        <strain evidence="3">CGMCC 1.9106</strain>
    </source>
</reference>
<evidence type="ECO:0000259" key="1">
    <source>
        <dbReference type="Pfam" id="PF04480"/>
    </source>
</evidence>
<organism evidence="2 3">
    <name type="scientific">Catellatospora aurea</name>
    <dbReference type="NCBI Taxonomy" id="1337874"/>
    <lineage>
        <taxon>Bacteria</taxon>
        <taxon>Bacillati</taxon>
        <taxon>Actinomycetota</taxon>
        <taxon>Actinomycetes</taxon>
        <taxon>Micromonosporales</taxon>
        <taxon>Micromonosporaceae</taxon>
        <taxon>Catellatospora</taxon>
    </lineage>
</organism>
<dbReference type="SUPFAM" id="SSF52980">
    <property type="entry name" value="Restriction endonuclease-like"/>
    <property type="match status" value="1"/>
</dbReference>
<feature type="domain" description="DUF559" evidence="1">
    <location>
        <begin position="192"/>
        <end position="294"/>
    </location>
</feature>
<dbReference type="EMBL" id="JBHTAC010000011">
    <property type="protein sequence ID" value="MFC7243476.1"/>
    <property type="molecule type" value="Genomic_DNA"/>
</dbReference>
<proteinExistence type="predicted"/>
<keyword evidence="3" id="KW-1185">Reference proteome</keyword>
<dbReference type="RefSeq" id="WP_376806662.1">
    <property type="nucleotide sequence ID" value="NZ_JBHTAC010000011.1"/>
</dbReference>
<dbReference type="InterPro" id="IPR007569">
    <property type="entry name" value="DUF559"/>
</dbReference>
<name>A0ABW2GV72_9ACTN</name>